<gene>
    <name evidence="2" type="ORF">myaer102_08300</name>
</gene>
<dbReference type="EMBL" id="AP019314">
    <property type="protein sequence ID" value="BBH38334.1"/>
    <property type="molecule type" value="Genomic_DNA"/>
</dbReference>
<dbReference type="KEGG" id="mvz:myaer102_08300"/>
<dbReference type="GO" id="GO:0016197">
    <property type="term" value="P:endosomal transport"/>
    <property type="evidence" value="ECO:0007669"/>
    <property type="project" value="TreeGrafter"/>
</dbReference>
<reference evidence="2 3" key="1">
    <citation type="submission" date="2018-11" db="EMBL/GenBank/DDBJ databases">
        <title>Complete genome sequence of Microcystis aeruginosa NIES-102.</title>
        <authorList>
            <person name="Yamaguchi H."/>
            <person name="Suzuki S."/>
            <person name="Kawachi M."/>
        </authorList>
    </citation>
    <scope>NUCLEOTIDE SEQUENCE [LARGE SCALE GENOMIC DNA]</scope>
    <source>
        <strain evidence="2 3">NIES-102</strain>
    </source>
</reference>
<dbReference type="AlphaFoldDB" id="A0A3G9JW24"/>
<dbReference type="InterPro" id="IPR053202">
    <property type="entry name" value="EGF_Rcpt_Signaling_Reg"/>
</dbReference>
<dbReference type="NCBIfam" id="TIGR01444">
    <property type="entry name" value="fkbM_fam"/>
    <property type="match status" value="1"/>
</dbReference>
<dbReference type="Proteomes" id="UP000278152">
    <property type="component" value="Chromosome"/>
</dbReference>
<evidence type="ECO:0000259" key="1">
    <source>
        <dbReference type="Pfam" id="PF05050"/>
    </source>
</evidence>
<name>A0A3G9JW24_MICVR</name>
<dbReference type="Pfam" id="PF05050">
    <property type="entry name" value="Methyltransf_21"/>
    <property type="match status" value="1"/>
</dbReference>
<dbReference type="PANTHER" id="PTHR34009">
    <property type="entry name" value="PROTEIN STAR"/>
    <property type="match status" value="1"/>
</dbReference>
<feature type="domain" description="Methyltransferase FkbM" evidence="1">
    <location>
        <begin position="50"/>
        <end position="225"/>
    </location>
</feature>
<dbReference type="InterPro" id="IPR006342">
    <property type="entry name" value="FkbM_mtfrase"/>
</dbReference>
<dbReference type="GO" id="GO:0005737">
    <property type="term" value="C:cytoplasm"/>
    <property type="evidence" value="ECO:0007669"/>
    <property type="project" value="GOC"/>
</dbReference>
<keyword evidence="2" id="KW-0489">Methyltransferase</keyword>
<accession>A0A3G9JW24</accession>
<dbReference type="GO" id="GO:0032259">
    <property type="term" value="P:methylation"/>
    <property type="evidence" value="ECO:0007669"/>
    <property type="project" value="UniProtKB-KW"/>
</dbReference>
<proteinExistence type="predicted"/>
<evidence type="ECO:0000313" key="2">
    <source>
        <dbReference type="EMBL" id="BBH38334.1"/>
    </source>
</evidence>
<keyword evidence="2" id="KW-0808">Transferase</keyword>
<dbReference type="PANTHER" id="PTHR34009:SF2">
    <property type="entry name" value="PROTEIN STAR"/>
    <property type="match status" value="1"/>
</dbReference>
<sequence>MGKMLKKKLSKLRRKLFESIGSDIYSRPSLFEIDRKLEHYLDYRNGFFIEVGANNGFNQSNTYYFEQFKGWKGILVEGIPELYQQCLLERPKSKVFNCALVSSDFSESYVTMKYSNLMSLVEGALKSKQAEENHVIEGSKIQKGVIPYEIKVPARTLTSILDECEVNEIDFFSLDVEGYELNILKGLDFNKYRPKYMLIEARFKEKIDNYISDLYIEIDQLSHHDFLYKCKYI</sequence>
<organism evidence="2 3">
    <name type="scientific">Microcystis viridis NIES-102</name>
    <dbReference type="NCBI Taxonomy" id="213615"/>
    <lineage>
        <taxon>Bacteria</taxon>
        <taxon>Bacillati</taxon>
        <taxon>Cyanobacteriota</taxon>
        <taxon>Cyanophyceae</taxon>
        <taxon>Oscillatoriophycideae</taxon>
        <taxon>Chroococcales</taxon>
        <taxon>Microcystaceae</taxon>
        <taxon>Microcystis</taxon>
    </lineage>
</organism>
<protein>
    <submittedName>
        <fullName evidence="2">Methyltransferase FkbM</fullName>
    </submittedName>
</protein>
<dbReference type="GO" id="GO:0005886">
    <property type="term" value="C:plasma membrane"/>
    <property type="evidence" value="ECO:0007669"/>
    <property type="project" value="TreeGrafter"/>
</dbReference>
<dbReference type="GO" id="GO:0008168">
    <property type="term" value="F:methyltransferase activity"/>
    <property type="evidence" value="ECO:0007669"/>
    <property type="project" value="UniProtKB-KW"/>
</dbReference>
<dbReference type="InterPro" id="IPR029063">
    <property type="entry name" value="SAM-dependent_MTases_sf"/>
</dbReference>
<dbReference type="GO" id="GO:0006888">
    <property type="term" value="P:endoplasmic reticulum to Golgi vesicle-mediated transport"/>
    <property type="evidence" value="ECO:0007669"/>
    <property type="project" value="TreeGrafter"/>
</dbReference>
<dbReference type="SUPFAM" id="SSF53335">
    <property type="entry name" value="S-adenosyl-L-methionine-dependent methyltransferases"/>
    <property type="match status" value="1"/>
</dbReference>
<dbReference type="Gene3D" id="3.40.50.150">
    <property type="entry name" value="Vaccinia Virus protein VP39"/>
    <property type="match status" value="1"/>
</dbReference>
<evidence type="ECO:0000313" key="3">
    <source>
        <dbReference type="Proteomes" id="UP000278152"/>
    </source>
</evidence>